<organism evidence="3 4">
    <name type="scientific">Rhodoblastus acidophilus</name>
    <name type="common">Rhodopseudomonas acidophila</name>
    <dbReference type="NCBI Taxonomy" id="1074"/>
    <lineage>
        <taxon>Bacteria</taxon>
        <taxon>Pseudomonadati</taxon>
        <taxon>Pseudomonadota</taxon>
        <taxon>Alphaproteobacteria</taxon>
        <taxon>Hyphomicrobiales</taxon>
        <taxon>Rhodoblastaceae</taxon>
        <taxon>Rhodoblastus</taxon>
    </lineage>
</organism>
<dbReference type="Proteomes" id="UP000439113">
    <property type="component" value="Unassembled WGS sequence"/>
</dbReference>
<gene>
    <name evidence="3" type="ORF">GJ654_17890</name>
</gene>
<dbReference type="InterPro" id="IPR015943">
    <property type="entry name" value="WD40/YVTN_repeat-like_dom_sf"/>
</dbReference>
<dbReference type="PANTHER" id="PTHR19857">
    <property type="entry name" value="MITOCHONDRIAL DIVISION PROTEIN 1-RELATED"/>
    <property type="match status" value="1"/>
</dbReference>
<sequence length="333" mass="34950">MTTSLTQHVTPIDAKAEVVGAFFLGRLPVLVLGNGEVLLAEIGAETRIKVHEDGAILTAASDGKRVLTGGDDGKVCAVDASGKIEALAQEKGWIDALAARANDGALAWSSGKTVRARDAKGEIKTLQAPSSVRGLAWFPKGYRLAIAHYGGASLWFPNVQGQPEPLNWKGSHLDVTVTPDARFVVTSMQEAALHGWRLSDKNDMRMSGYPAKTRSFAWSHDGQWLATSGADGCIVWPFAGKDGPMGKAPRECGVRSNALVSAVAFHPGALVVAMGYDDGWIVLVRLTDAAEILVRSTEEGGDAISALAFDSTGGRLAFGARGGAAGVLDFPQA</sequence>
<accession>A0A6N8DVG7</accession>
<dbReference type="OrthoDB" id="9814620at2"/>
<proteinExistence type="predicted"/>
<dbReference type="RefSeq" id="WP_155447537.1">
    <property type="nucleotide sequence ID" value="NZ_JAOQNR010000021.1"/>
</dbReference>
<keyword evidence="1" id="KW-0853">WD repeat</keyword>
<dbReference type="Pfam" id="PF00400">
    <property type="entry name" value="WD40"/>
    <property type="match status" value="1"/>
</dbReference>
<dbReference type="InterPro" id="IPR011047">
    <property type="entry name" value="Quinoprotein_ADH-like_sf"/>
</dbReference>
<dbReference type="Gene3D" id="2.130.10.10">
    <property type="entry name" value="YVTN repeat-like/Quinoprotein amine dehydrogenase"/>
    <property type="match status" value="2"/>
</dbReference>
<keyword evidence="2" id="KW-0677">Repeat</keyword>
<reference evidence="3 4" key="1">
    <citation type="submission" date="2019-11" db="EMBL/GenBank/DDBJ databases">
        <title>Whole-genome sequence of a Rhodoblastus acidophilus DSM 142.</title>
        <authorList>
            <person name="Kyndt J.A."/>
            <person name="Meyer T.E."/>
        </authorList>
    </citation>
    <scope>NUCLEOTIDE SEQUENCE [LARGE SCALE GENOMIC DNA]</scope>
    <source>
        <strain evidence="3 4">DSM 142</strain>
    </source>
</reference>
<evidence type="ECO:0000256" key="1">
    <source>
        <dbReference type="ARBA" id="ARBA00022574"/>
    </source>
</evidence>
<dbReference type="SUPFAM" id="SSF50998">
    <property type="entry name" value="Quinoprotein alcohol dehydrogenase-like"/>
    <property type="match status" value="1"/>
</dbReference>
<dbReference type="InterPro" id="IPR051179">
    <property type="entry name" value="WD_repeat_multifunction"/>
</dbReference>
<dbReference type="EMBL" id="WNKS01000022">
    <property type="protein sequence ID" value="MTV32854.1"/>
    <property type="molecule type" value="Genomic_DNA"/>
</dbReference>
<evidence type="ECO:0000256" key="2">
    <source>
        <dbReference type="ARBA" id="ARBA00022737"/>
    </source>
</evidence>
<dbReference type="SMART" id="SM00320">
    <property type="entry name" value="WD40"/>
    <property type="match status" value="5"/>
</dbReference>
<protein>
    <submittedName>
        <fullName evidence="3">WD40 repeat domain-containing protein</fullName>
    </submittedName>
</protein>
<evidence type="ECO:0000313" key="3">
    <source>
        <dbReference type="EMBL" id="MTV32854.1"/>
    </source>
</evidence>
<name>A0A6N8DVG7_RHOAC</name>
<evidence type="ECO:0000313" key="4">
    <source>
        <dbReference type="Proteomes" id="UP000439113"/>
    </source>
</evidence>
<dbReference type="AlphaFoldDB" id="A0A6N8DVG7"/>
<comment type="caution">
    <text evidence="3">The sequence shown here is derived from an EMBL/GenBank/DDBJ whole genome shotgun (WGS) entry which is preliminary data.</text>
</comment>
<dbReference type="PANTHER" id="PTHR19857:SF8">
    <property type="entry name" value="ANGIO-ASSOCIATED MIGRATORY CELL PROTEIN"/>
    <property type="match status" value="1"/>
</dbReference>
<dbReference type="InterPro" id="IPR001680">
    <property type="entry name" value="WD40_rpt"/>
</dbReference>